<dbReference type="InterPro" id="IPR004589">
    <property type="entry name" value="DNA_helicase_ATP-dep_RecQ"/>
</dbReference>
<dbReference type="InterPro" id="IPR011545">
    <property type="entry name" value="DEAD/DEAH_box_helicase_dom"/>
</dbReference>
<sequence length="748" mass="85798">MIRALSKCKVLSLDKFKRYYCTDNFIDYEWSTTFKNKSGKIKKSVLTGQDRSSSVKPSNNLEFLNKHGLLMKGIIPSEQVPIESSGIIDPSLESTIIIERIGDDIDYPIKKLDTLNNLYDENGDNVVVMDPSFEKKKSTRKKKPKEPKEENVYSETTELSAPGDQPKPKRKTPKRKDTTVDNLQVKESKIEEVKIDQTPPLDMKPLKLKKKKTVVDYIINSDNIKNYSNWLYQIKEYNIDIGSNYNNSNSKEEEVSISSGNESYSKQFEWDRVVSECNKMVFGNDSFRRLQKEAINAILSNKDTFISLPTGGGKSLCFQLPALIGKDAGVNIVISPLLALMQDQLSKLKSLGVPVETLNSQLSISERKRVFQELNNINCSIKLLYVTPERFSGSDFQEILVNIHDRGQLKRLIVDEAHSISEWGHDFRPSYRRLSLFRKQFPGLPIVALTATATDRVEKDIKSSLQMRSIVNIRSSFMRSNLIYQVRLKSQDSQSVLTDIYAYISKKYPKESGIIYCATTKDCEIISEYLSSRGLDTCFYHASLKPSQRIQLQNDWTEGRFKVVCTTIAFGMGIDKSNTRFVIHHTIPQSIEAYYQQTGRAGRDGQTSDCILYYSKFDLILLKKLMANSDKRTKLSKEPFQDEVYPDETDEDPEEILKQLQANKNDMLDNMVSFCVNTKECRRVSLLKYFSEQSKPCKTNCDNCISPHLPHELDQSNTQERVYSRFSYQPMKKKKKSNKNISYDDVDD</sequence>
<dbReference type="InterPro" id="IPR032284">
    <property type="entry name" value="RecQ_Zn-bd"/>
</dbReference>
<evidence type="ECO:0000256" key="8">
    <source>
        <dbReference type="SAM" id="MobiDB-lite"/>
    </source>
</evidence>
<dbReference type="FunFam" id="3.40.50.300:FF:001456">
    <property type="entry name" value="ATP-dependent DNA helicase"/>
    <property type="match status" value="1"/>
</dbReference>
<dbReference type="GO" id="GO:0005737">
    <property type="term" value="C:cytoplasm"/>
    <property type="evidence" value="ECO:0007669"/>
    <property type="project" value="TreeGrafter"/>
</dbReference>
<dbReference type="GO" id="GO:0005524">
    <property type="term" value="F:ATP binding"/>
    <property type="evidence" value="ECO:0007669"/>
    <property type="project" value="UniProtKB-KW"/>
</dbReference>
<dbReference type="SUPFAM" id="SSF52540">
    <property type="entry name" value="P-loop containing nucleoside triphosphate hydrolases"/>
    <property type="match status" value="2"/>
</dbReference>
<evidence type="ECO:0000313" key="13">
    <source>
        <dbReference type="Proteomes" id="UP000076078"/>
    </source>
</evidence>
<evidence type="ECO:0000259" key="9">
    <source>
        <dbReference type="PROSITE" id="PS51192"/>
    </source>
</evidence>
<evidence type="ECO:0000256" key="5">
    <source>
        <dbReference type="ARBA" id="ARBA00022840"/>
    </source>
</evidence>
<dbReference type="CDD" id="cd18794">
    <property type="entry name" value="SF2_C_RecQ"/>
    <property type="match status" value="1"/>
</dbReference>
<dbReference type="NCBIfam" id="TIGR00614">
    <property type="entry name" value="recQ_fam"/>
    <property type="match status" value="1"/>
</dbReference>
<feature type="domain" description="Helicase ATP-binding" evidence="9">
    <location>
        <begin position="295"/>
        <end position="471"/>
    </location>
</feature>
<protein>
    <recommendedName>
        <fullName evidence="7">ATP-dependent DNA helicase</fullName>
        <ecNumber evidence="7">5.6.2.4</ecNumber>
    </recommendedName>
</protein>
<dbReference type="Pfam" id="PF16124">
    <property type="entry name" value="RecQ_Zn_bind"/>
    <property type="match status" value="1"/>
</dbReference>
<dbReference type="InterPro" id="IPR014001">
    <property type="entry name" value="Helicase_ATP-bd"/>
</dbReference>
<comment type="similarity">
    <text evidence="1 7">Belongs to the helicase family. RecQ subfamily.</text>
</comment>
<organism evidence="11">
    <name type="scientific">Tieghemostelium lacteum</name>
    <name type="common">Slime mold</name>
    <name type="synonym">Dictyostelium lacteum</name>
    <dbReference type="NCBI Taxonomy" id="361077"/>
    <lineage>
        <taxon>Eukaryota</taxon>
        <taxon>Amoebozoa</taxon>
        <taxon>Evosea</taxon>
        <taxon>Eumycetozoa</taxon>
        <taxon>Dictyostelia</taxon>
        <taxon>Dictyosteliales</taxon>
        <taxon>Raperosteliaceae</taxon>
        <taxon>Tieghemostelium</taxon>
    </lineage>
</organism>
<comment type="catalytic activity">
    <reaction evidence="6 7">
        <text>Couples ATP hydrolysis with the unwinding of duplex DNA by translocating in the 3'-5' direction.</text>
        <dbReference type="EC" id="5.6.2.4"/>
    </reaction>
</comment>
<feature type="region of interest" description="Disordered" evidence="8">
    <location>
        <begin position="729"/>
        <end position="748"/>
    </location>
</feature>
<dbReference type="OMA" id="SISEWGH"/>
<keyword evidence="4 7" id="KW-0347">Helicase</keyword>
<evidence type="ECO:0000256" key="3">
    <source>
        <dbReference type="ARBA" id="ARBA00022801"/>
    </source>
</evidence>
<accession>G8FUF7</accession>
<comment type="subcellular location">
    <subcellularLocation>
        <location evidence="7">Nucleus</location>
    </subcellularLocation>
</comment>
<dbReference type="EMBL" id="LODT01000006">
    <property type="protein sequence ID" value="KYR01670.1"/>
    <property type="molecule type" value="Genomic_DNA"/>
</dbReference>
<dbReference type="PROSITE" id="PS51192">
    <property type="entry name" value="HELICASE_ATP_BIND_1"/>
    <property type="match status" value="1"/>
</dbReference>
<dbReference type="InterPro" id="IPR001650">
    <property type="entry name" value="Helicase_C-like"/>
</dbReference>
<name>G8FUF7_TIELA</name>
<feature type="region of interest" description="Disordered" evidence="8">
    <location>
        <begin position="130"/>
        <end position="180"/>
    </location>
</feature>
<dbReference type="GO" id="GO:0005634">
    <property type="term" value="C:nucleus"/>
    <property type="evidence" value="ECO:0007669"/>
    <property type="project" value="UniProtKB-SubCell"/>
</dbReference>
<dbReference type="STRING" id="361077.G8FUF7"/>
<keyword evidence="5 7" id="KW-0067">ATP-binding</keyword>
<dbReference type="AlphaFoldDB" id="G8FUF7"/>
<keyword evidence="13" id="KW-1185">Reference proteome</keyword>
<dbReference type="SMART" id="SM00487">
    <property type="entry name" value="DEXDc"/>
    <property type="match status" value="1"/>
</dbReference>
<dbReference type="GO" id="GO:0009378">
    <property type="term" value="F:four-way junction helicase activity"/>
    <property type="evidence" value="ECO:0007669"/>
    <property type="project" value="TreeGrafter"/>
</dbReference>
<dbReference type="CDD" id="cd17920">
    <property type="entry name" value="DEXHc_RecQ"/>
    <property type="match status" value="1"/>
</dbReference>
<evidence type="ECO:0000256" key="7">
    <source>
        <dbReference type="RuleBase" id="RU364117"/>
    </source>
</evidence>
<keyword evidence="7" id="KW-0539">Nucleus</keyword>
<dbReference type="PROSITE" id="PS51194">
    <property type="entry name" value="HELICASE_CTER"/>
    <property type="match status" value="1"/>
</dbReference>
<gene>
    <name evidence="12" type="ORF">DLAC_01674</name>
</gene>
<evidence type="ECO:0000313" key="11">
    <source>
        <dbReference type="EMBL" id="AER35068.1"/>
    </source>
</evidence>
<evidence type="ECO:0000259" key="10">
    <source>
        <dbReference type="PROSITE" id="PS51194"/>
    </source>
</evidence>
<dbReference type="GO" id="GO:0003676">
    <property type="term" value="F:nucleic acid binding"/>
    <property type="evidence" value="ECO:0007669"/>
    <property type="project" value="InterPro"/>
</dbReference>
<evidence type="ECO:0000256" key="4">
    <source>
        <dbReference type="ARBA" id="ARBA00022806"/>
    </source>
</evidence>
<keyword evidence="3 7" id="KW-0378">Hydrolase</keyword>
<reference evidence="12 13" key="2">
    <citation type="submission" date="2015-12" db="EMBL/GenBank/DDBJ databases">
        <title>Dictyostelia acquired genes for synthesis and detection of signals that induce cell-type specialization by lateral gene transfer from prokaryotes.</title>
        <authorList>
            <person name="Gloeckner G."/>
            <person name="Schaap P."/>
        </authorList>
    </citation>
    <scope>NUCLEOTIDE SEQUENCE [LARGE SCALE GENOMIC DNA]</scope>
    <source>
        <strain evidence="12 13">TK</strain>
    </source>
</reference>
<proteinExistence type="inferred from homology"/>
<dbReference type="FunCoup" id="G8FUF7">
    <property type="interactions" value="46"/>
</dbReference>
<dbReference type="EC" id="5.6.2.4" evidence="7"/>
<feature type="domain" description="Helicase C-terminal" evidence="10">
    <location>
        <begin position="496"/>
        <end position="652"/>
    </location>
</feature>
<dbReference type="GO" id="GO:0016787">
    <property type="term" value="F:hydrolase activity"/>
    <property type="evidence" value="ECO:0007669"/>
    <property type="project" value="UniProtKB-KW"/>
</dbReference>
<dbReference type="PANTHER" id="PTHR13710">
    <property type="entry name" value="DNA HELICASE RECQ FAMILY MEMBER"/>
    <property type="match status" value="1"/>
</dbReference>
<dbReference type="Proteomes" id="UP000076078">
    <property type="component" value="Unassembled WGS sequence"/>
</dbReference>
<dbReference type="InterPro" id="IPR027417">
    <property type="entry name" value="P-loop_NTPase"/>
</dbReference>
<dbReference type="GO" id="GO:0005694">
    <property type="term" value="C:chromosome"/>
    <property type="evidence" value="ECO:0007669"/>
    <property type="project" value="TreeGrafter"/>
</dbReference>
<evidence type="ECO:0000256" key="1">
    <source>
        <dbReference type="ARBA" id="ARBA00005446"/>
    </source>
</evidence>
<dbReference type="Gene3D" id="3.40.50.300">
    <property type="entry name" value="P-loop containing nucleotide triphosphate hydrolases"/>
    <property type="match status" value="2"/>
</dbReference>
<evidence type="ECO:0000256" key="6">
    <source>
        <dbReference type="ARBA" id="ARBA00034617"/>
    </source>
</evidence>
<evidence type="ECO:0000256" key="2">
    <source>
        <dbReference type="ARBA" id="ARBA00022741"/>
    </source>
</evidence>
<keyword evidence="2 7" id="KW-0547">Nucleotide-binding</keyword>
<dbReference type="Pfam" id="PF00271">
    <property type="entry name" value="Helicase_C"/>
    <property type="match status" value="1"/>
</dbReference>
<dbReference type="GO" id="GO:0000724">
    <property type="term" value="P:double-strand break repair via homologous recombination"/>
    <property type="evidence" value="ECO:0007669"/>
    <property type="project" value="TreeGrafter"/>
</dbReference>
<comment type="catalytic activity">
    <reaction evidence="7">
        <text>ATP + H2O = ADP + phosphate + H(+)</text>
        <dbReference type="Rhea" id="RHEA:13065"/>
        <dbReference type="ChEBI" id="CHEBI:15377"/>
        <dbReference type="ChEBI" id="CHEBI:15378"/>
        <dbReference type="ChEBI" id="CHEBI:30616"/>
        <dbReference type="ChEBI" id="CHEBI:43474"/>
        <dbReference type="ChEBI" id="CHEBI:456216"/>
    </reaction>
</comment>
<dbReference type="Pfam" id="PF00270">
    <property type="entry name" value="DEAD"/>
    <property type="match status" value="1"/>
</dbReference>
<evidence type="ECO:0000313" key="12">
    <source>
        <dbReference type="EMBL" id="KYR01670.1"/>
    </source>
</evidence>
<dbReference type="OrthoDB" id="10261556at2759"/>
<dbReference type="SMART" id="SM00490">
    <property type="entry name" value="HELICc"/>
    <property type="match status" value="1"/>
</dbReference>
<dbReference type="EMBL" id="JN048915">
    <property type="protein sequence ID" value="AER35068.1"/>
    <property type="molecule type" value="Genomic_DNA"/>
</dbReference>
<reference evidence="11" key="1">
    <citation type="submission" date="2011-05" db="EMBL/GenBank/DDBJ databases">
        <title>Phenotypic evolution in the social amoebas.</title>
        <authorList>
            <person name="Schaap P."/>
            <person name="Lawal H.M."/>
            <person name="Gloeckner G."/>
        </authorList>
    </citation>
    <scope>NUCLEOTIDE SEQUENCE</scope>
</reference>
<dbReference type="FunFam" id="3.40.50.300:FF:001834">
    <property type="entry name" value="ATP-dependent DNA helicase"/>
    <property type="match status" value="1"/>
</dbReference>
<dbReference type="PANTHER" id="PTHR13710:SF121">
    <property type="entry name" value="ATP-DEPENDENT DNA HELICASE"/>
    <property type="match status" value="1"/>
</dbReference>
<dbReference type="GO" id="GO:0043138">
    <property type="term" value="F:3'-5' DNA helicase activity"/>
    <property type="evidence" value="ECO:0007669"/>
    <property type="project" value="UniProtKB-EC"/>
</dbReference>